<dbReference type="InterPro" id="IPR008969">
    <property type="entry name" value="CarboxyPept-like_regulatory"/>
</dbReference>
<evidence type="ECO:0000313" key="2">
    <source>
        <dbReference type="Proteomes" id="UP000189670"/>
    </source>
</evidence>
<protein>
    <recommendedName>
        <fullName evidence="3">Carboxypeptidase regulatory-like domain-containing protein</fullName>
    </recommendedName>
</protein>
<dbReference type="AlphaFoldDB" id="A0A1V1NTC1"/>
<accession>A0A1V1NTC1</accession>
<dbReference type="EMBL" id="ATBP01002471">
    <property type="protein sequence ID" value="ETR65825.1"/>
    <property type="molecule type" value="Genomic_DNA"/>
</dbReference>
<dbReference type="Gene3D" id="2.60.40.1120">
    <property type="entry name" value="Carboxypeptidase-like, regulatory domain"/>
    <property type="match status" value="1"/>
</dbReference>
<gene>
    <name evidence="1" type="ORF">OMM_13663</name>
</gene>
<name>A0A1V1NTC1_9BACT</name>
<dbReference type="SUPFAM" id="SSF49464">
    <property type="entry name" value="Carboxypeptidase regulatory domain-like"/>
    <property type="match status" value="1"/>
</dbReference>
<reference evidence="2" key="1">
    <citation type="submission" date="2012-11" db="EMBL/GenBank/DDBJ databases">
        <authorList>
            <person name="Lucero-Rivera Y.E."/>
            <person name="Tovar-Ramirez D."/>
        </authorList>
    </citation>
    <scope>NUCLEOTIDE SEQUENCE [LARGE SCALE GENOMIC DNA]</scope>
    <source>
        <strain evidence="2">Araruama</strain>
    </source>
</reference>
<evidence type="ECO:0000313" key="1">
    <source>
        <dbReference type="EMBL" id="ETR65825.1"/>
    </source>
</evidence>
<dbReference type="Proteomes" id="UP000189670">
    <property type="component" value="Unassembled WGS sequence"/>
</dbReference>
<organism evidence="1 2">
    <name type="scientific">Candidatus Magnetoglobus multicellularis str. Araruama</name>
    <dbReference type="NCBI Taxonomy" id="890399"/>
    <lineage>
        <taxon>Bacteria</taxon>
        <taxon>Pseudomonadati</taxon>
        <taxon>Thermodesulfobacteriota</taxon>
        <taxon>Desulfobacteria</taxon>
        <taxon>Desulfobacterales</taxon>
        <taxon>Desulfobacteraceae</taxon>
        <taxon>Candidatus Magnetoglobus</taxon>
    </lineage>
</organism>
<proteinExistence type="predicted"/>
<evidence type="ECO:0008006" key="3">
    <source>
        <dbReference type="Google" id="ProtNLM"/>
    </source>
</evidence>
<comment type="caution">
    <text evidence="1">The sequence shown here is derived from an EMBL/GenBank/DDBJ whole genome shotgun (WGS) entry which is preliminary data.</text>
</comment>
<dbReference type="Pfam" id="PF13620">
    <property type="entry name" value="CarboxypepD_reg"/>
    <property type="match status" value="1"/>
</dbReference>
<sequence length="96" mass="10847">MSLLESISGTIRDQYGQPVYGIWVSAWSKSQHTGFGDFTQSDGSYSIEDLPKSSDYQISVQPDEALPYIPQERKIFQVTLNPLILRYTKAGCLKQK</sequence>